<feature type="compositionally biased region" description="Acidic residues" evidence="4">
    <location>
        <begin position="263"/>
        <end position="272"/>
    </location>
</feature>
<feature type="region of interest" description="Disordered" evidence="4">
    <location>
        <begin position="646"/>
        <end position="665"/>
    </location>
</feature>
<evidence type="ECO:0000256" key="4">
    <source>
        <dbReference type="SAM" id="MobiDB-lite"/>
    </source>
</evidence>
<dbReference type="AlphaFoldDB" id="A0AAD9WB85"/>
<dbReference type="SMART" id="SM00175">
    <property type="entry name" value="RAB"/>
    <property type="match status" value="1"/>
</dbReference>
<feature type="region of interest" description="Disordered" evidence="4">
    <location>
        <begin position="240"/>
        <end position="280"/>
    </location>
</feature>
<dbReference type="GO" id="GO:0006325">
    <property type="term" value="P:chromatin organization"/>
    <property type="evidence" value="ECO:0007669"/>
    <property type="project" value="UniProtKB-ARBA"/>
</dbReference>
<dbReference type="GO" id="GO:0003924">
    <property type="term" value="F:GTPase activity"/>
    <property type="evidence" value="ECO:0007669"/>
    <property type="project" value="InterPro"/>
</dbReference>
<dbReference type="SMART" id="SM00173">
    <property type="entry name" value="RAS"/>
    <property type="match status" value="1"/>
</dbReference>
<dbReference type="PRINTS" id="PR00449">
    <property type="entry name" value="RASTRNSFRMNG"/>
</dbReference>
<keyword evidence="1" id="KW-0547">Nucleotide-binding</keyword>
<dbReference type="EMBL" id="JAUJFL010000001">
    <property type="protein sequence ID" value="KAK2615586.1"/>
    <property type="molecule type" value="Genomic_DNA"/>
</dbReference>
<feature type="region of interest" description="Disordered" evidence="4">
    <location>
        <begin position="130"/>
        <end position="158"/>
    </location>
</feature>
<feature type="compositionally biased region" description="Acidic residues" evidence="4">
    <location>
        <begin position="654"/>
        <end position="665"/>
    </location>
</feature>
<protein>
    <recommendedName>
        <fullName evidence="5">Bromo domain-containing protein</fullName>
    </recommendedName>
</protein>
<dbReference type="InterPro" id="IPR027417">
    <property type="entry name" value="P-loop_NTPase"/>
</dbReference>
<dbReference type="Gene3D" id="3.40.50.300">
    <property type="entry name" value="P-loop containing nucleotide triphosphate hydrolases"/>
    <property type="match status" value="1"/>
</dbReference>
<dbReference type="InterPro" id="IPR036427">
    <property type="entry name" value="Bromodomain-like_sf"/>
</dbReference>
<evidence type="ECO:0000256" key="3">
    <source>
        <dbReference type="PROSITE-ProRule" id="PRU00035"/>
    </source>
</evidence>
<feature type="domain" description="Bromo" evidence="5">
    <location>
        <begin position="517"/>
        <end position="590"/>
    </location>
</feature>
<evidence type="ECO:0000313" key="7">
    <source>
        <dbReference type="Proteomes" id="UP001265746"/>
    </source>
</evidence>
<dbReference type="Proteomes" id="UP001265746">
    <property type="component" value="Unassembled WGS sequence"/>
</dbReference>
<dbReference type="PROSITE" id="PS50014">
    <property type="entry name" value="BROMODOMAIN_2"/>
    <property type="match status" value="1"/>
</dbReference>
<sequence>MLGLRLPEKKKPVGEFRILVIGAKGVGKTSILTKFCTGAFPDASSLAASSYLNGCRRNISIESNEGKHVESNLYTIDALELPVEHLSSPDHLSQALAITEAAVLVYDITDPASLTYLKSLASTIYNSIHPGQTTPTKKRNGFHLPGSPTRRNTSDGAHGSRPYHFLLIGAKRDVPDSLREVSWLEGQIAAEEFFGPSGIAAGGSVSFMEVSALTGEQIGAIFPSLGGEVLKSRREKQAASSQKYLSAQGSGGLSGRDISDFDHDADDTDDEHTDGSGTIAGSMRRRWAALKATLAASIFRKASSHCPMRTPLTSECLAIARFQKPSANMACSLEGLTTPKGKHVSFDDIKAILASVDTGQPFQVHIDNKATENDQKRVHLQIHSGSDITIDTNNSGIKRVEHIDKPYDSLELVKQLQSLRLDDELVLMDVLTSSQPAALSQLTEAHRNNSMIPLVTAKDGRVFLISSGSLAYSEWAGKYPMDFSNDSVRKLSDPVLGANRITPYQEAALMEILSAVSHTKDSREFRKSVKAVRPEIWNSYKEVIAEPVDLSFMHSMLFDSRYATMADFRRHVDLLQQNAETFNGDRNKFITEAAVKVRMEIYRRMDAIPAEKPSDEGIVTRIRRIVYADDDSSGLVADDDIEEDDTDNFVVSDDTTDYDGVSGDEDEEISCEETSHEEASHEAASGLNPATGEAGHSALALPLGRLCVARRAGDVEAILTPYIVIMDIQSPCKALWLLKDNYTPVGLPEDKKTLLDFGGKYNFTIGMLADDISDWKVRGGTGCRGGRRTQGVQSPTLSWANTERSIRQSSETGSPLFDLVNIQQAGAAIRKGWVTTTKILSDYRDEDSGSSESDYRRMREEYDDPDNETYVEREPPRKRRTR</sequence>
<dbReference type="InterPro" id="IPR001806">
    <property type="entry name" value="Small_GTPase"/>
</dbReference>
<dbReference type="PANTHER" id="PTHR47978">
    <property type="match status" value="1"/>
</dbReference>
<name>A0AAD9WB85_PHOAM</name>
<feature type="compositionally biased region" description="Basic and acidic residues" evidence="4">
    <location>
        <begin position="844"/>
        <end position="860"/>
    </location>
</feature>
<evidence type="ECO:0000256" key="1">
    <source>
        <dbReference type="ARBA" id="ARBA00022741"/>
    </source>
</evidence>
<evidence type="ECO:0000259" key="5">
    <source>
        <dbReference type="PROSITE" id="PS50014"/>
    </source>
</evidence>
<reference evidence="6" key="1">
    <citation type="submission" date="2023-06" db="EMBL/GenBank/DDBJ databases">
        <authorList>
            <person name="Noh H."/>
        </authorList>
    </citation>
    <scope>NUCLEOTIDE SEQUENCE</scope>
    <source>
        <strain evidence="6">DUCC20226</strain>
    </source>
</reference>
<feature type="region of interest" description="Disordered" evidence="4">
    <location>
        <begin position="844"/>
        <end position="882"/>
    </location>
</feature>
<comment type="caution">
    <text evidence="6">The sequence shown here is derived from an EMBL/GenBank/DDBJ whole genome shotgun (WGS) entry which is preliminary data.</text>
</comment>
<dbReference type="GO" id="GO:0005525">
    <property type="term" value="F:GTP binding"/>
    <property type="evidence" value="ECO:0007669"/>
    <property type="project" value="InterPro"/>
</dbReference>
<dbReference type="PROSITE" id="PS51419">
    <property type="entry name" value="RAB"/>
    <property type="match status" value="1"/>
</dbReference>
<dbReference type="Pfam" id="PF00439">
    <property type="entry name" value="Bromodomain"/>
    <property type="match status" value="1"/>
</dbReference>
<accession>A0AAD9WB85</accession>
<keyword evidence="7" id="KW-1185">Reference proteome</keyword>
<dbReference type="InterPro" id="IPR001487">
    <property type="entry name" value="Bromodomain"/>
</dbReference>
<evidence type="ECO:0000256" key="2">
    <source>
        <dbReference type="ARBA" id="ARBA00023117"/>
    </source>
</evidence>
<evidence type="ECO:0000313" key="6">
    <source>
        <dbReference type="EMBL" id="KAK2615586.1"/>
    </source>
</evidence>
<proteinExistence type="predicted"/>
<organism evidence="6 7">
    <name type="scientific">Phomopsis amygdali</name>
    <name type="common">Fusicoccum amygdali</name>
    <dbReference type="NCBI Taxonomy" id="1214568"/>
    <lineage>
        <taxon>Eukaryota</taxon>
        <taxon>Fungi</taxon>
        <taxon>Dikarya</taxon>
        <taxon>Ascomycota</taxon>
        <taxon>Pezizomycotina</taxon>
        <taxon>Sordariomycetes</taxon>
        <taxon>Sordariomycetidae</taxon>
        <taxon>Diaporthales</taxon>
        <taxon>Diaporthaceae</taxon>
        <taxon>Diaporthe</taxon>
    </lineage>
</organism>
<keyword evidence="2 3" id="KW-0103">Bromodomain</keyword>
<dbReference type="PROSITE" id="PS51421">
    <property type="entry name" value="RAS"/>
    <property type="match status" value="1"/>
</dbReference>
<gene>
    <name evidence="6" type="ORF">N8I77_002332</name>
</gene>
<dbReference type="SMART" id="SM00297">
    <property type="entry name" value="BROMO"/>
    <property type="match status" value="1"/>
</dbReference>
<dbReference type="Gene3D" id="1.20.920.10">
    <property type="entry name" value="Bromodomain-like"/>
    <property type="match status" value="1"/>
</dbReference>
<dbReference type="SUPFAM" id="SSF47370">
    <property type="entry name" value="Bromodomain"/>
    <property type="match status" value="1"/>
</dbReference>
<dbReference type="SUPFAM" id="SSF52540">
    <property type="entry name" value="P-loop containing nucleoside triphosphate hydrolases"/>
    <property type="match status" value="1"/>
</dbReference>